<gene>
    <name evidence="1" type="ORF">RCIX1319</name>
</gene>
<keyword evidence="2" id="KW-1185">Reference proteome</keyword>
<sequence length="337" mass="38090">MRDEDQVYREIRNFMVHQFGLRSDTNMIVEQEIGEDTGPVRPDLILDDGCRRYYVEIAPKSGLNKVSQLALFKELLKADNNYRENDRFILLYKTMSSKVEDIAEKVGITPVRAPLDLKLSVFERSGSSQKVKMTTRGSWKVIYYLLRHGPASIKQVSKCTGVSYGWAHAVITGLADQGLAVKEYDSARITDQTKLFNGIAWERPLESLKIAEVAVVYDKPYTAAREISHNLKDYGIKCAFNSFTAGGLYTGRVIRHDMAYMYLKKDDLAHFKDMFARNYGGGLKVKIYTPDRDVFSDATELESVTVTSPEQTLLDLAGIGYGSVELTKAMAEYHETQ</sequence>
<protein>
    <submittedName>
        <fullName evidence="1">Uncharacterized protein</fullName>
    </submittedName>
</protein>
<dbReference type="InterPro" id="IPR036390">
    <property type="entry name" value="WH_DNA-bd_sf"/>
</dbReference>
<dbReference type="OrthoDB" id="146811at2157"/>
<dbReference type="EMBL" id="AM114193">
    <property type="protein sequence ID" value="CAJ36606.1"/>
    <property type="molecule type" value="Genomic_DNA"/>
</dbReference>
<organism evidence="1 2">
    <name type="scientific">Methanocella arvoryzae (strain DSM 22066 / NBRC 105507 / MRE50)</name>
    <dbReference type="NCBI Taxonomy" id="351160"/>
    <lineage>
        <taxon>Archaea</taxon>
        <taxon>Methanobacteriati</taxon>
        <taxon>Methanobacteriota</taxon>
        <taxon>Stenosarchaea group</taxon>
        <taxon>Methanomicrobia</taxon>
        <taxon>Methanocellales</taxon>
        <taxon>Methanocellaceae</taxon>
        <taxon>Methanocella</taxon>
    </lineage>
</organism>
<name>Q0W4T7_METAR</name>
<evidence type="ECO:0000313" key="2">
    <source>
        <dbReference type="Proteomes" id="UP000000663"/>
    </source>
</evidence>
<dbReference type="KEGG" id="rci:RCIX1319"/>
<evidence type="ECO:0000313" key="1">
    <source>
        <dbReference type="EMBL" id="CAJ36606.1"/>
    </source>
</evidence>
<dbReference type="SUPFAM" id="SSF46785">
    <property type="entry name" value="Winged helix' DNA-binding domain"/>
    <property type="match status" value="1"/>
</dbReference>
<dbReference type="AlphaFoldDB" id="Q0W4T7"/>
<dbReference type="RefSeq" id="WP_012035941.1">
    <property type="nucleotide sequence ID" value="NC_009464.1"/>
</dbReference>
<dbReference type="PATRIC" id="fig|351160.9.peg.1653"/>
<proteinExistence type="predicted"/>
<dbReference type="GeneID" id="5145156"/>
<accession>Q0W4T7</accession>
<dbReference type="STRING" id="351160.RCIX1319"/>
<dbReference type="eggNOG" id="arCOG06565">
    <property type="taxonomic scope" value="Archaea"/>
</dbReference>
<reference evidence="1 2" key="1">
    <citation type="journal article" date="2006" name="Science">
        <title>Genome of rice cluster I archaea -- the key methane producers in the rice rhizosphere.</title>
        <authorList>
            <person name="Erkel C."/>
            <person name="Kube M."/>
            <person name="Reinhardt R."/>
            <person name="Liesack W."/>
        </authorList>
    </citation>
    <scope>NUCLEOTIDE SEQUENCE [LARGE SCALE GENOMIC DNA]</scope>
    <source>
        <strain evidence="2">DSM 22066 / NBRC 105507 / MRE50</strain>
    </source>
</reference>
<dbReference type="Proteomes" id="UP000000663">
    <property type="component" value="Chromosome"/>
</dbReference>